<sequence length="108" mass="11664">MRTSAHSNAQSKTEVLVKDPTVNEDSTIEAPAKEYSSGPTSRDRVNTSSHSNPPPETEVAEETPVYKEPQKPQFSVFTSQRKKISGGDKAISNSFILLSACIIALLTG</sequence>
<keyword evidence="2" id="KW-0812">Transmembrane</keyword>
<keyword evidence="2" id="KW-0472">Membrane</keyword>
<evidence type="ECO:0000313" key="4">
    <source>
        <dbReference type="Proteomes" id="UP001168821"/>
    </source>
</evidence>
<dbReference type="Proteomes" id="UP001168821">
    <property type="component" value="Unassembled WGS sequence"/>
</dbReference>
<evidence type="ECO:0000256" key="1">
    <source>
        <dbReference type="SAM" id="MobiDB-lite"/>
    </source>
</evidence>
<keyword evidence="4" id="KW-1185">Reference proteome</keyword>
<accession>A0AA38HK36</accession>
<feature type="transmembrane region" description="Helical" evidence="2">
    <location>
        <begin position="90"/>
        <end position="107"/>
    </location>
</feature>
<comment type="caution">
    <text evidence="3">The sequence shown here is derived from an EMBL/GenBank/DDBJ whole genome shotgun (WGS) entry which is preliminary data.</text>
</comment>
<protein>
    <submittedName>
        <fullName evidence="3">Uncharacterized protein</fullName>
    </submittedName>
</protein>
<proteinExistence type="predicted"/>
<feature type="compositionally biased region" description="Polar residues" evidence="1">
    <location>
        <begin position="1"/>
        <end position="13"/>
    </location>
</feature>
<dbReference type="EMBL" id="JALNTZ010002149">
    <property type="protein sequence ID" value="KAJ3619895.1"/>
    <property type="molecule type" value="Genomic_DNA"/>
</dbReference>
<evidence type="ECO:0000256" key="2">
    <source>
        <dbReference type="SAM" id="Phobius"/>
    </source>
</evidence>
<organism evidence="3 4">
    <name type="scientific">Zophobas morio</name>
    <dbReference type="NCBI Taxonomy" id="2755281"/>
    <lineage>
        <taxon>Eukaryota</taxon>
        <taxon>Metazoa</taxon>
        <taxon>Ecdysozoa</taxon>
        <taxon>Arthropoda</taxon>
        <taxon>Hexapoda</taxon>
        <taxon>Insecta</taxon>
        <taxon>Pterygota</taxon>
        <taxon>Neoptera</taxon>
        <taxon>Endopterygota</taxon>
        <taxon>Coleoptera</taxon>
        <taxon>Polyphaga</taxon>
        <taxon>Cucujiformia</taxon>
        <taxon>Tenebrionidae</taxon>
        <taxon>Zophobas</taxon>
    </lineage>
</organism>
<keyword evidence="2" id="KW-1133">Transmembrane helix</keyword>
<feature type="region of interest" description="Disordered" evidence="1">
    <location>
        <begin position="1"/>
        <end position="73"/>
    </location>
</feature>
<name>A0AA38HK36_9CUCU</name>
<evidence type="ECO:0000313" key="3">
    <source>
        <dbReference type="EMBL" id="KAJ3619895.1"/>
    </source>
</evidence>
<gene>
    <name evidence="3" type="ORF">Zmor_008682</name>
</gene>
<reference evidence="3" key="1">
    <citation type="journal article" date="2023" name="G3 (Bethesda)">
        <title>Whole genome assemblies of Zophobas morio and Tenebrio molitor.</title>
        <authorList>
            <person name="Kaur S."/>
            <person name="Stinson S.A."/>
            <person name="diCenzo G.C."/>
        </authorList>
    </citation>
    <scope>NUCLEOTIDE SEQUENCE</scope>
    <source>
        <strain evidence="3">QUZm001</strain>
    </source>
</reference>
<dbReference type="AlphaFoldDB" id="A0AA38HK36"/>